<dbReference type="OrthoDB" id="10554667at2759"/>
<feature type="compositionally biased region" description="Polar residues" evidence="1">
    <location>
        <begin position="1"/>
        <end position="15"/>
    </location>
</feature>
<sequence>MSPSKNSTRDQPQLRRSQRISGYARSNNSSNSAGVAKNTTPPRSKGSRSPLESQGILQNALRSGTRLPPPDKQQQQQQQQEKKKKPAAGSPPPPPPPPPPPRYPTLSSFKHPEHGTRIVRIVHCANPVLRTSVFRGAEGQRVTRVERLPLEPGAGFPDPWARRAAGRPSAVVPGPATKRKLEHFREGGRSFVRVRLGML</sequence>
<dbReference type="EnsemblFungi" id="EJT80088">
    <property type="protein sequence ID" value="EJT80088"/>
    <property type="gene ID" value="GGTG_00093"/>
</dbReference>
<reference evidence="2" key="2">
    <citation type="submission" date="2010-07" db="EMBL/GenBank/DDBJ databases">
        <authorList>
            <consortium name="The Broad Institute Genome Sequencing Platform"/>
            <consortium name="Broad Institute Genome Sequencing Center for Infectious Disease"/>
            <person name="Ma L.-J."/>
            <person name="Dead R."/>
            <person name="Young S."/>
            <person name="Zeng Q."/>
            <person name="Koehrsen M."/>
            <person name="Alvarado L."/>
            <person name="Berlin A."/>
            <person name="Chapman S.B."/>
            <person name="Chen Z."/>
            <person name="Freedman E."/>
            <person name="Gellesch M."/>
            <person name="Goldberg J."/>
            <person name="Griggs A."/>
            <person name="Gujja S."/>
            <person name="Heilman E.R."/>
            <person name="Heiman D."/>
            <person name="Hepburn T."/>
            <person name="Howarth C."/>
            <person name="Jen D."/>
            <person name="Larson L."/>
            <person name="Mehta T."/>
            <person name="Neiman D."/>
            <person name="Pearson M."/>
            <person name="Roberts A."/>
            <person name="Saif S."/>
            <person name="Shea T."/>
            <person name="Shenoy N."/>
            <person name="Sisk P."/>
            <person name="Stolte C."/>
            <person name="Sykes S."/>
            <person name="Walk T."/>
            <person name="White J."/>
            <person name="Yandava C."/>
            <person name="Haas B."/>
            <person name="Nusbaum C."/>
            <person name="Birren B."/>
        </authorList>
    </citation>
    <scope>NUCLEOTIDE SEQUENCE</scope>
    <source>
        <strain evidence="2">R3-111a-1</strain>
    </source>
</reference>
<dbReference type="eggNOG" id="ENOG502RNCG">
    <property type="taxonomic scope" value="Eukaryota"/>
</dbReference>
<reference evidence="2" key="3">
    <citation type="submission" date="2010-09" db="EMBL/GenBank/DDBJ databases">
        <title>Annotation of Gaeumannomyces graminis var. tritici R3-111a-1.</title>
        <authorList>
            <consortium name="The Broad Institute Genome Sequencing Platform"/>
            <person name="Ma L.-J."/>
            <person name="Dead R."/>
            <person name="Young S.K."/>
            <person name="Zeng Q."/>
            <person name="Gargeya S."/>
            <person name="Fitzgerald M."/>
            <person name="Haas B."/>
            <person name="Abouelleil A."/>
            <person name="Alvarado L."/>
            <person name="Arachchi H.M."/>
            <person name="Berlin A."/>
            <person name="Brown A."/>
            <person name="Chapman S.B."/>
            <person name="Chen Z."/>
            <person name="Dunbar C."/>
            <person name="Freedman E."/>
            <person name="Gearin G."/>
            <person name="Gellesch M."/>
            <person name="Goldberg J."/>
            <person name="Griggs A."/>
            <person name="Gujja S."/>
            <person name="Heiman D."/>
            <person name="Howarth C."/>
            <person name="Larson L."/>
            <person name="Lui A."/>
            <person name="MacDonald P.J.P."/>
            <person name="Mehta T."/>
            <person name="Montmayeur A."/>
            <person name="Murphy C."/>
            <person name="Neiman D."/>
            <person name="Pearson M."/>
            <person name="Priest M."/>
            <person name="Roberts A."/>
            <person name="Saif S."/>
            <person name="Shea T."/>
            <person name="Shenoy N."/>
            <person name="Sisk P."/>
            <person name="Stolte C."/>
            <person name="Sykes S."/>
            <person name="Yandava C."/>
            <person name="Wortman J."/>
            <person name="Nusbaum C."/>
            <person name="Birren B."/>
        </authorList>
    </citation>
    <scope>NUCLEOTIDE SEQUENCE</scope>
    <source>
        <strain evidence="2">R3-111a-1</strain>
    </source>
</reference>
<dbReference type="HOGENOM" id="CLU_1402708_0_0_1"/>
<accession>J3NFP8</accession>
<evidence type="ECO:0000313" key="2">
    <source>
        <dbReference type="EMBL" id="EJT80088.1"/>
    </source>
</evidence>
<name>J3NFP8_GAET3</name>
<feature type="compositionally biased region" description="Pro residues" evidence="1">
    <location>
        <begin position="89"/>
        <end position="103"/>
    </location>
</feature>
<feature type="compositionally biased region" description="Polar residues" evidence="1">
    <location>
        <begin position="50"/>
        <end position="62"/>
    </location>
</feature>
<feature type="region of interest" description="Disordered" evidence="1">
    <location>
        <begin position="1"/>
        <end position="110"/>
    </location>
</feature>
<dbReference type="Proteomes" id="UP000006039">
    <property type="component" value="Unassembled WGS sequence"/>
</dbReference>
<evidence type="ECO:0000313" key="4">
    <source>
        <dbReference type="Proteomes" id="UP000006039"/>
    </source>
</evidence>
<gene>
    <name evidence="3" type="primary">20340551</name>
    <name evidence="2" type="ORF">GGTG_00093</name>
</gene>
<dbReference type="GeneID" id="20340551"/>
<evidence type="ECO:0000256" key="1">
    <source>
        <dbReference type="SAM" id="MobiDB-lite"/>
    </source>
</evidence>
<protein>
    <submittedName>
        <fullName evidence="2 3">Uncharacterized protein</fullName>
    </submittedName>
</protein>
<dbReference type="VEuPathDB" id="FungiDB:GGTG_00093"/>
<organism evidence="2">
    <name type="scientific">Gaeumannomyces tritici (strain R3-111a-1)</name>
    <name type="common">Wheat and barley take-all root rot fungus</name>
    <name type="synonym">Gaeumannomyces graminis var. tritici</name>
    <dbReference type="NCBI Taxonomy" id="644352"/>
    <lineage>
        <taxon>Eukaryota</taxon>
        <taxon>Fungi</taxon>
        <taxon>Dikarya</taxon>
        <taxon>Ascomycota</taxon>
        <taxon>Pezizomycotina</taxon>
        <taxon>Sordariomycetes</taxon>
        <taxon>Sordariomycetidae</taxon>
        <taxon>Magnaporthales</taxon>
        <taxon>Magnaporthaceae</taxon>
        <taxon>Gaeumannomyces</taxon>
    </lineage>
</organism>
<dbReference type="EMBL" id="GL385395">
    <property type="protein sequence ID" value="EJT80088.1"/>
    <property type="molecule type" value="Genomic_DNA"/>
</dbReference>
<proteinExistence type="predicted"/>
<feature type="compositionally biased region" description="Polar residues" evidence="1">
    <location>
        <begin position="24"/>
        <end position="42"/>
    </location>
</feature>
<dbReference type="RefSeq" id="XP_009216097.1">
    <property type="nucleotide sequence ID" value="XM_009217833.1"/>
</dbReference>
<reference evidence="3" key="5">
    <citation type="submission" date="2018-04" db="UniProtKB">
        <authorList>
            <consortium name="EnsemblFungi"/>
        </authorList>
    </citation>
    <scope>IDENTIFICATION</scope>
    <source>
        <strain evidence="3">R3-111a-1</strain>
    </source>
</reference>
<reference evidence="4" key="1">
    <citation type="submission" date="2010-07" db="EMBL/GenBank/DDBJ databases">
        <title>The genome sequence of Gaeumannomyces graminis var. tritici strain R3-111a-1.</title>
        <authorList>
            <consortium name="The Broad Institute Genome Sequencing Platform"/>
            <person name="Ma L.-J."/>
            <person name="Dead R."/>
            <person name="Young S."/>
            <person name="Zeng Q."/>
            <person name="Koehrsen M."/>
            <person name="Alvarado L."/>
            <person name="Berlin A."/>
            <person name="Chapman S.B."/>
            <person name="Chen Z."/>
            <person name="Freedman E."/>
            <person name="Gellesch M."/>
            <person name="Goldberg J."/>
            <person name="Griggs A."/>
            <person name="Gujja S."/>
            <person name="Heilman E.R."/>
            <person name="Heiman D."/>
            <person name="Hepburn T."/>
            <person name="Howarth C."/>
            <person name="Jen D."/>
            <person name="Larson L."/>
            <person name="Mehta T."/>
            <person name="Neiman D."/>
            <person name="Pearson M."/>
            <person name="Roberts A."/>
            <person name="Saif S."/>
            <person name="Shea T."/>
            <person name="Shenoy N."/>
            <person name="Sisk P."/>
            <person name="Stolte C."/>
            <person name="Sykes S."/>
            <person name="Walk T."/>
            <person name="White J."/>
            <person name="Yandava C."/>
            <person name="Haas B."/>
            <person name="Nusbaum C."/>
            <person name="Birren B."/>
        </authorList>
    </citation>
    <scope>NUCLEOTIDE SEQUENCE [LARGE SCALE GENOMIC DNA]</scope>
    <source>
        <strain evidence="4">R3-111a-1</strain>
    </source>
</reference>
<keyword evidence="4" id="KW-1185">Reference proteome</keyword>
<evidence type="ECO:0000313" key="3">
    <source>
        <dbReference type="EnsemblFungi" id="EJT80088"/>
    </source>
</evidence>
<dbReference type="AlphaFoldDB" id="J3NFP8"/>
<reference evidence="3" key="4">
    <citation type="journal article" date="2015" name="G3 (Bethesda)">
        <title>Genome sequences of three phytopathogenic species of the Magnaporthaceae family of fungi.</title>
        <authorList>
            <person name="Okagaki L.H."/>
            <person name="Nunes C.C."/>
            <person name="Sailsbery J."/>
            <person name="Clay B."/>
            <person name="Brown D."/>
            <person name="John T."/>
            <person name="Oh Y."/>
            <person name="Young N."/>
            <person name="Fitzgerald M."/>
            <person name="Haas B.J."/>
            <person name="Zeng Q."/>
            <person name="Young S."/>
            <person name="Adiconis X."/>
            <person name="Fan L."/>
            <person name="Levin J.Z."/>
            <person name="Mitchell T.K."/>
            <person name="Okubara P.A."/>
            <person name="Farman M.L."/>
            <person name="Kohn L.M."/>
            <person name="Birren B."/>
            <person name="Ma L.-J."/>
            <person name="Dean R.A."/>
        </authorList>
    </citation>
    <scope>NUCLEOTIDE SEQUENCE</scope>
    <source>
        <strain evidence="3">R3-111a-1</strain>
    </source>
</reference>